<evidence type="ECO:0000259" key="3">
    <source>
        <dbReference type="Pfam" id="PF12490"/>
    </source>
</evidence>
<dbReference type="PANTHER" id="PTHR13268:SF7">
    <property type="entry name" value="AUTOPHAGY-RELATED PROTEIN 18F"/>
    <property type="match status" value="1"/>
</dbReference>
<feature type="domain" description="BCAS3" evidence="3">
    <location>
        <begin position="555"/>
        <end position="700"/>
    </location>
</feature>
<dbReference type="GO" id="GO:0042594">
    <property type="term" value="P:response to starvation"/>
    <property type="evidence" value="ECO:0007669"/>
    <property type="project" value="TreeGrafter"/>
</dbReference>
<evidence type="ECO:0000259" key="4">
    <source>
        <dbReference type="Pfam" id="PF21034"/>
    </source>
</evidence>
<dbReference type="SUPFAM" id="SSF50978">
    <property type="entry name" value="WD40 repeat-like"/>
    <property type="match status" value="1"/>
</dbReference>
<feature type="compositionally biased region" description="Polar residues" evidence="2">
    <location>
        <begin position="709"/>
        <end position="725"/>
    </location>
</feature>
<feature type="compositionally biased region" description="Acidic residues" evidence="2">
    <location>
        <begin position="776"/>
        <end position="794"/>
    </location>
</feature>
<dbReference type="PANTHER" id="PTHR13268">
    <property type="entry name" value="BREAST CARCINOMA AMPLIFIED SEQUENCE 3"/>
    <property type="match status" value="1"/>
</dbReference>
<feature type="region of interest" description="Disordered" evidence="2">
    <location>
        <begin position="576"/>
        <end position="599"/>
    </location>
</feature>
<comment type="subcellular location">
    <subcellularLocation>
        <location evidence="1">Preautophagosomal structure</location>
    </subcellularLocation>
</comment>
<dbReference type="GO" id="GO:0000407">
    <property type="term" value="C:phagophore assembly site"/>
    <property type="evidence" value="ECO:0007669"/>
    <property type="project" value="UniProtKB-SubCell"/>
</dbReference>
<dbReference type="InterPro" id="IPR036322">
    <property type="entry name" value="WD40_repeat_dom_sf"/>
</dbReference>
<dbReference type="Proteomes" id="UP000836841">
    <property type="component" value="Chromosome 6"/>
</dbReference>
<dbReference type="InterPro" id="IPR048382">
    <property type="entry name" value="BCAS3_WD40"/>
</dbReference>
<dbReference type="InterPro" id="IPR015943">
    <property type="entry name" value="WD40/YVTN_repeat-like_dom_sf"/>
</dbReference>
<feature type="compositionally biased region" description="Polar residues" evidence="2">
    <location>
        <begin position="150"/>
        <end position="166"/>
    </location>
</feature>
<dbReference type="InterPro" id="IPR022175">
    <property type="entry name" value="BCAS3_dom"/>
</dbReference>
<protein>
    <recommendedName>
        <fullName evidence="7">BCAS3 domain-containing protein</fullName>
    </recommendedName>
</protein>
<feature type="domain" description="BCAS3 WD40" evidence="4">
    <location>
        <begin position="71"/>
        <end position="447"/>
    </location>
</feature>
<organism evidence="5 6">
    <name type="scientific">Thlaspi arvense</name>
    <name type="common">Field penny-cress</name>
    <dbReference type="NCBI Taxonomy" id="13288"/>
    <lineage>
        <taxon>Eukaryota</taxon>
        <taxon>Viridiplantae</taxon>
        <taxon>Streptophyta</taxon>
        <taxon>Embryophyta</taxon>
        <taxon>Tracheophyta</taxon>
        <taxon>Spermatophyta</taxon>
        <taxon>Magnoliopsida</taxon>
        <taxon>eudicotyledons</taxon>
        <taxon>Gunneridae</taxon>
        <taxon>Pentapetalae</taxon>
        <taxon>rosids</taxon>
        <taxon>malvids</taxon>
        <taxon>Brassicales</taxon>
        <taxon>Brassicaceae</taxon>
        <taxon>Thlaspideae</taxon>
        <taxon>Thlaspi</taxon>
    </lineage>
</organism>
<dbReference type="AlphaFoldDB" id="A0AAU9SMX5"/>
<sequence length="794" mass="86524">MRKNGDGSPKQATSDGVVSRSARSSFRALSNCIRVISSGASTVARSAVSAASSAVNHDADSLHDQVLWAGFDKLEKEDGDTRRVLLLAFHSGFQIWDVEETENVHVIVSAHDGQASFMQMLPNPLYSEVSGDMFSESRPLLAVCGDSSWEENSNRQSTSDTTGSETAVPTNLHVYSVKSQSYVHTLRFRSIIYTVRCSSRIVAVLQSAQIHCFDAKTLVKEYMIVTNPIAYGSLGVGYGPLAVGPRWIAYSASRIAESSSAHFTSELITVPSSPSVAQFARESSRQIASGIVTLGDKGYKSLSRYCSEVLPNPYIPGLKGIGVANENVQDADSIGMVIIKDTISKSIVAQFKAHKSPISALSFDPSGMLLVTASIQGHNINVFRIMPRSSTSSDAATTPSFVHLFRLQRGFTNAVIQDISFSNDSNLIVISSSRGTSHLFEIDPEGQGNAPVPLSAINRIRSGNSSGWVGTMSGAAAAAAGMVGGNLPGAISSAFCYCDEQSNKNHYGSTASDNNRLKRNLLVFAPSGCMTQYGLKADTVGAGHETAVMTGFDFESGSETEGKVGVEPIRRWSMVQNQSRREMQDQQSDIYGGGTASDSKSKVFPEIVRKQSAEESWKVSKKGKGRVEDKHQLYISEAELRMYQPSQQLPLWARRNFRFQELVLDLNDESSRGEGGEMEIEGFQTRTIEARTRDLVPVWGFLHSPKTQQVMRESLQSPRNITQGDQVAPPQGHGTETEIGDVHSKEERLRSEEESSRSEEEDSTISEEDTRSNPVNDEDEGIAEEKNDSEEELE</sequence>
<accession>A0AAU9SMX5</accession>
<evidence type="ECO:0000256" key="2">
    <source>
        <dbReference type="SAM" id="MobiDB-lite"/>
    </source>
</evidence>
<name>A0AAU9SMX5_THLAR</name>
<dbReference type="GO" id="GO:0006914">
    <property type="term" value="P:autophagy"/>
    <property type="evidence" value="ECO:0007669"/>
    <property type="project" value="InterPro"/>
</dbReference>
<dbReference type="InterPro" id="IPR001680">
    <property type="entry name" value="WD40_rpt"/>
</dbReference>
<feature type="region of interest" description="Disordered" evidence="2">
    <location>
        <begin position="709"/>
        <end position="794"/>
    </location>
</feature>
<dbReference type="EMBL" id="OU466862">
    <property type="protein sequence ID" value="CAH2069947.1"/>
    <property type="molecule type" value="Genomic_DNA"/>
</dbReference>
<reference evidence="5 6" key="1">
    <citation type="submission" date="2022-03" db="EMBL/GenBank/DDBJ databases">
        <authorList>
            <person name="Nunn A."/>
            <person name="Chopra R."/>
            <person name="Nunn A."/>
            <person name="Contreras Garrido A."/>
        </authorList>
    </citation>
    <scope>NUCLEOTIDE SEQUENCE [LARGE SCALE GENOMIC DNA]</scope>
</reference>
<dbReference type="InterPro" id="IPR045142">
    <property type="entry name" value="BCAS3-like"/>
</dbReference>
<evidence type="ECO:0000313" key="6">
    <source>
        <dbReference type="Proteomes" id="UP000836841"/>
    </source>
</evidence>
<dbReference type="SMART" id="SM00320">
    <property type="entry name" value="WD40"/>
    <property type="match status" value="2"/>
</dbReference>
<gene>
    <name evidence="5" type="ORF">TAV2_LOCUS19816</name>
</gene>
<dbReference type="Pfam" id="PF12490">
    <property type="entry name" value="BCAS3"/>
    <property type="match status" value="1"/>
</dbReference>
<proteinExistence type="predicted"/>
<dbReference type="Pfam" id="PF21034">
    <property type="entry name" value="BCAS3_WD40"/>
    <property type="match status" value="1"/>
</dbReference>
<evidence type="ECO:0000313" key="5">
    <source>
        <dbReference type="EMBL" id="CAH2069947.1"/>
    </source>
</evidence>
<feature type="compositionally biased region" description="Basic and acidic residues" evidence="2">
    <location>
        <begin position="740"/>
        <end position="758"/>
    </location>
</feature>
<evidence type="ECO:0000256" key="1">
    <source>
        <dbReference type="ARBA" id="ARBA00004329"/>
    </source>
</evidence>
<feature type="region of interest" description="Disordered" evidence="2">
    <location>
        <begin position="147"/>
        <end position="166"/>
    </location>
</feature>
<evidence type="ECO:0008006" key="7">
    <source>
        <dbReference type="Google" id="ProtNLM"/>
    </source>
</evidence>
<dbReference type="Gene3D" id="2.130.10.10">
    <property type="entry name" value="YVTN repeat-like/Quinoprotein amine dehydrogenase"/>
    <property type="match status" value="1"/>
</dbReference>
<keyword evidence="6" id="KW-1185">Reference proteome</keyword>